<evidence type="ECO:0000256" key="1">
    <source>
        <dbReference type="SAM" id="Phobius"/>
    </source>
</evidence>
<sequence>MHPHQLLLQCGYHYYTLIVLTKGWGDINMVCVLWGVGWGVVMLVCMPHSHIAVTRLSVSRGDGSVALNRKESFLAYLLIDLTMPARCSTHCERQRSSRRSRHHTHYHHRYPPLAVEHAALGMLVMFHALVCAPLPRLHDSKTLLFSHYHHQQLSSPLHADLH</sequence>
<evidence type="ECO:0000313" key="2">
    <source>
        <dbReference type="EMBL" id="KAK7493977.1"/>
    </source>
</evidence>
<dbReference type="Proteomes" id="UP001519460">
    <property type="component" value="Unassembled WGS sequence"/>
</dbReference>
<keyword evidence="3" id="KW-1185">Reference proteome</keyword>
<keyword evidence="1" id="KW-0812">Transmembrane</keyword>
<dbReference type="AlphaFoldDB" id="A0ABD0L4L7"/>
<gene>
    <name evidence="2" type="ORF">BaRGS_00014859</name>
</gene>
<reference evidence="2 3" key="1">
    <citation type="journal article" date="2023" name="Sci. Data">
        <title>Genome assembly of the Korean intertidal mud-creeper Batillaria attramentaria.</title>
        <authorList>
            <person name="Patra A.K."/>
            <person name="Ho P.T."/>
            <person name="Jun S."/>
            <person name="Lee S.J."/>
            <person name="Kim Y."/>
            <person name="Won Y.J."/>
        </authorList>
    </citation>
    <scope>NUCLEOTIDE SEQUENCE [LARGE SCALE GENOMIC DNA]</scope>
    <source>
        <strain evidence="2">Wonlab-2016</strain>
    </source>
</reference>
<comment type="caution">
    <text evidence="2">The sequence shown here is derived from an EMBL/GenBank/DDBJ whole genome shotgun (WGS) entry which is preliminary data.</text>
</comment>
<dbReference type="EMBL" id="JACVVK020000088">
    <property type="protein sequence ID" value="KAK7493977.1"/>
    <property type="molecule type" value="Genomic_DNA"/>
</dbReference>
<name>A0ABD0L4L7_9CAEN</name>
<organism evidence="2 3">
    <name type="scientific">Batillaria attramentaria</name>
    <dbReference type="NCBI Taxonomy" id="370345"/>
    <lineage>
        <taxon>Eukaryota</taxon>
        <taxon>Metazoa</taxon>
        <taxon>Spiralia</taxon>
        <taxon>Lophotrochozoa</taxon>
        <taxon>Mollusca</taxon>
        <taxon>Gastropoda</taxon>
        <taxon>Caenogastropoda</taxon>
        <taxon>Sorbeoconcha</taxon>
        <taxon>Cerithioidea</taxon>
        <taxon>Batillariidae</taxon>
        <taxon>Batillaria</taxon>
    </lineage>
</organism>
<proteinExistence type="predicted"/>
<keyword evidence="1" id="KW-1133">Transmembrane helix</keyword>
<protein>
    <submittedName>
        <fullName evidence="2">Uncharacterized protein</fullName>
    </submittedName>
</protein>
<feature type="transmembrane region" description="Helical" evidence="1">
    <location>
        <begin position="27"/>
        <end position="46"/>
    </location>
</feature>
<evidence type="ECO:0000313" key="3">
    <source>
        <dbReference type="Proteomes" id="UP001519460"/>
    </source>
</evidence>
<accession>A0ABD0L4L7</accession>
<keyword evidence="1" id="KW-0472">Membrane</keyword>